<name>A0AAD1TJ97_PELCU</name>
<keyword evidence="3" id="KW-1185">Reference proteome</keyword>
<gene>
    <name evidence="2" type="ORF">PECUL_23A016129</name>
</gene>
<proteinExistence type="predicted"/>
<organism evidence="2 3">
    <name type="scientific">Pelobates cultripes</name>
    <name type="common">Western spadefoot toad</name>
    <dbReference type="NCBI Taxonomy" id="61616"/>
    <lineage>
        <taxon>Eukaryota</taxon>
        <taxon>Metazoa</taxon>
        <taxon>Chordata</taxon>
        <taxon>Craniata</taxon>
        <taxon>Vertebrata</taxon>
        <taxon>Euteleostomi</taxon>
        <taxon>Amphibia</taxon>
        <taxon>Batrachia</taxon>
        <taxon>Anura</taxon>
        <taxon>Pelobatoidea</taxon>
        <taxon>Pelobatidae</taxon>
        <taxon>Pelobates</taxon>
    </lineage>
</organism>
<dbReference type="AlphaFoldDB" id="A0AAD1TJ97"/>
<evidence type="ECO:0000256" key="1">
    <source>
        <dbReference type="SAM" id="MobiDB-lite"/>
    </source>
</evidence>
<protein>
    <submittedName>
        <fullName evidence="2">Uncharacterized protein</fullName>
    </submittedName>
</protein>
<dbReference type="EMBL" id="OW240924">
    <property type="protein sequence ID" value="CAH2327618.1"/>
    <property type="molecule type" value="Genomic_DNA"/>
</dbReference>
<feature type="region of interest" description="Disordered" evidence="1">
    <location>
        <begin position="47"/>
        <end position="117"/>
    </location>
</feature>
<feature type="compositionally biased region" description="Polar residues" evidence="1">
    <location>
        <begin position="68"/>
        <end position="87"/>
    </location>
</feature>
<accession>A0AAD1TJ97</accession>
<feature type="region of interest" description="Disordered" evidence="1">
    <location>
        <begin position="1"/>
        <end position="29"/>
    </location>
</feature>
<sequence>MVKRKVSKAAAASRKTGGGSQVQEQEPDLLPYEEELLPFLGRDNLLGIEGTTGAETSEDHPQLVEVSSPRTTVVSLQQLATGVQEQGSTERSDGALPLQEEGAITAMDPDSVTSVAK</sequence>
<reference evidence="2" key="1">
    <citation type="submission" date="2022-03" db="EMBL/GenBank/DDBJ databases">
        <authorList>
            <person name="Alioto T."/>
            <person name="Alioto T."/>
            <person name="Gomez Garrido J."/>
        </authorList>
    </citation>
    <scope>NUCLEOTIDE SEQUENCE</scope>
</reference>
<evidence type="ECO:0000313" key="3">
    <source>
        <dbReference type="Proteomes" id="UP001295444"/>
    </source>
</evidence>
<evidence type="ECO:0000313" key="2">
    <source>
        <dbReference type="EMBL" id="CAH2327618.1"/>
    </source>
</evidence>
<dbReference type="Proteomes" id="UP001295444">
    <property type="component" value="Chromosome 13"/>
</dbReference>